<keyword evidence="3" id="KW-1185">Reference proteome</keyword>
<reference evidence="3" key="1">
    <citation type="journal article" date="2019" name="Int. J. Syst. Evol. Microbiol.">
        <title>The Global Catalogue of Microorganisms (GCM) 10K type strain sequencing project: providing services to taxonomists for standard genome sequencing and annotation.</title>
        <authorList>
            <consortium name="The Broad Institute Genomics Platform"/>
            <consortium name="The Broad Institute Genome Sequencing Center for Infectious Disease"/>
            <person name="Wu L."/>
            <person name="Ma J."/>
        </authorList>
    </citation>
    <scope>NUCLEOTIDE SEQUENCE [LARGE SCALE GENOMIC DNA]</scope>
    <source>
        <strain evidence="3">JCM 17782</strain>
    </source>
</reference>
<dbReference type="Proteomes" id="UP001501417">
    <property type="component" value="Unassembled WGS sequence"/>
</dbReference>
<organism evidence="2 3">
    <name type="scientific">Mycobacterium paraffinicum</name>
    <dbReference type="NCBI Taxonomy" id="53378"/>
    <lineage>
        <taxon>Bacteria</taxon>
        <taxon>Bacillati</taxon>
        <taxon>Actinomycetota</taxon>
        <taxon>Actinomycetes</taxon>
        <taxon>Mycobacteriales</taxon>
        <taxon>Mycobacteriaceae</taxon>
        <taxon>Mycobacterium</taxon>
    </lineage>
</organism>
<dbReference type="EMBL" id="BAABGF010000031">
    <property type="protein sequence ID" value="GAA4542376.1"/>
    <property type="molecule type" value="Genomic_DNA"/>
</dbReference>
<accession>A0ABP8RN62</accession>
<evidence type="ECO:0000313" key="2">
    <source>
        <dbReference type="EMBL" id="GAA4542376.1"/>
    </source>
</evidence>
<sequence length="243" mass="27049">MRRAYRRTTKDQGPSQASGRAAQTGAMSKMSRRIAQTTVLLTVLYCARRYYRNWGATKAESQMRVPGDALVSDPAVQTTEAVDIDATASVVWSRLLQIGLDRREGYGFQGPESSESVVGQENSKGLRVGDSVRLAPEGWMGLPGGLTLRIAEIVPEKYLVLNAMRSEPRWNVVLSLHLQPHWEDRVRLLARARIALRYPGEVFVMELARPLIALGTRGLMLAIKRRAERPAEPVPIRSSVETI</sequence>
<evidence type="ECO:0000256" key="1">
    <source>
        <dbReference type="SAM" id="MobiDB-lite"/>
    </source>
</evidence>
<protein>
    <recommendedName>
        <fullName evidence="4">SRPBCC family protein</fullName>
    </recommendedName>
</protein>
<proteinExistence type="predicted"/>
<dbReference type="SUPFAM" id="SSF55961">
    <property type="entry name" value="Bet v1-like"/>
    <property type="match status" value="1"/>
</dbReference>
<comment type="caution">
    <text evidence="2">The sequence shown here is derived from an EMBL/GenBank/DDBJ whole genome shotgun (WGS) entry which is preliminary data.</text>
</comment>
<feature type="region of interest" description="Disordered" evidence="1">
    <location>
        <begin position="1"/>
        <end position="29"/>
    </location>
</feature>
<gene>
    <name evidence="2" type="ORF">GCM10023161_26110</name>
</gene>
<evidence type="ECO:0000313" key="3">
    <source>
        <dbReference type="Proteomes" id="UP001501417"/>
    </source>
</evidence>
<name>A0ABP8RN62_9MYCO</name>
<evidence type="ECO:0008006" key="4">
    <source>
        <dbReference type="Google" id="ProtNLM"/>
    </source>
</evidence>